<gene>
    <name evidence="3" type="ORF">DFP88_102460</name>
</gene>
<dbReference type="EMBL" id="QJTE01000002">
    <property type="protein sequence ID" value="PYE84657.1"/>
    <property type="molecule type" value="Genomic_DNA"/>
</dbReference>
<keyword evidence="1" id="KW-0472">Membrane</keyword>
<dbReference type="AlphaFoldDB" id="A0A318SXU1"/>
<dbReference type="SUPFAM" id="SSF81469">
    <property type="entry name" value="Bacterial aa3 type cytochrome c oxidase subunit IV"/>
    <property type="match status" value="1"/>
</dbReference>
<name>A0A318SXU1_9RHOB</name>
<feature type="transmembrane region" description="Helical" evidence="1">
    <location>
        <begin position="20"/>
        <end position="42"/>
    </location>
</feature>
<organism evidence="3 4">
    <name type="scientific">Pseudoroseicyclus aestuarii</name>
    <dbReference type="NCBI Taxonomy" id="1795041"/>
    <lineage>
        <taxon>Bacteria</taxon>
        <taxon>Pseudomonadati</taxon>
        <taxon>Pseudomonadota</taxon>
        <taxon>Alphaproteobacteria</taxon>
        <taxon>Rhodobacterales</taxon>
        <taxon>Paracoccaceae</taxon>
        <taxon>Pseudoroseicyclus</taxon>
    </lineage>
</organism>
<evidence type="ECO:0000256" key="1">
    <source>
        <dbReference type="SAM" id="Phobius"/>
    </source>
</evidence>
<keyword evidence="4" id="KW-1185">Reference proteome</keyword>
<dbReference type="Proteomes" id="UP000248311">
    <property type="component" value="Unassembled WGS sequence"/>
</dbReference>
<protein>
    <submittedName>
        <fullName evidence="3">Aa3 type cytochrome c oxidase subunit IV</fullName>
    </submittedName>
</protein>
<dbReference type="InterPro" id="IPR012422">
    <property type="entry name" value="Cyt_c_oxidase_su4_bac-aa3"/>
</dbReference>
<dbReference type="RefSeq" id="WP_110813731.1">
    <property type="nucleotide sequence ID" value="NZ_QJTE01000002.1"/>
</dbReference>
<keyword evidence="1" id="KW-1133">Transmembrane helix</keyword>
<dbReference type="InterPro" id="IPR036596">
    <property type="entry name" value="Cyt-C_aa3_sf"/>
</dbReference>
<reference evidence="3 4" key="1">
    <citation type="submission" date="2018-06" db="EMBL/GenBank/DDBJ databases">
        <title>Genomic Encyclopedia of Type Strains, Phase III (KMG-III): the genomes of soil and plant-associated and newly described type strains.</title>
        <authorList>
            <person name="Whitman W."/>
        </authorList>
    </citation>
    <scope>NUCLEOTIDE SEQUENCE [LARGE SCALE GENOMIC DNA]</scope>
    <source>
        <strain evidence="3 4">CECT 9025</strain>
    </source>
</reference>
<evidence type="ECO:0000313" key="3">
    <source>
        <dbReference type="EMBL" id="PYE84657.1"/>
    </source>
</evidence>
<keyword evidence="1" id="KW-0812">Transmembrane</keyword>
<evidence type="ECO:0000259" key="2">
    <source>
        <dbReference type="Pfam" id="PF07835"/>
    </source>
</evidence>
<dbReference type="Pfam" id="PF07835">
    <property type="entry name" value="COX4_pro_2"/>
    <property type="match status" value="1"/>
</dbReference>
<comment type="caution">
    <text evidence="3">The sequence shown here is derived from an EMBL/GenBank/DDBJ whole genome shotgun (WGS) entry which is preliminary data.</text>
</comment>
<accession>A0A318SXU1</accession>
<sequence>MAEHSHGSMDVRPQERTFEGFIWLVGRAVAVIILLLVLLALINA</sequence>
<dbReference type="Gene3D" id="1.20.5.160">
    <property type="entry name" value="Bacterial aa3 type cytochrome c oxidase subunit IV"/>
    <property type="match status" value="1"/>
</dbReference>
<evidence type="ECO:0000313" key="4">
    <source>
        <dbReference type="Proteomes" id="UP000248311"/>
    </source>
</evidence>
<proteinExistence type="predicted"/>
<feature type="domain" description="Cytochrome c oxidase subunit IV bacterial aa3 type" evidence="2">
    <location>
        <begin position="4"/>
        <end position="43"/>
    </location>
</feature>